<dbReference type="PANTHER" id="PTHR22946:SF9">
    <property type="entry name" value="POLYKETIDE TRANSFERASE AF380"/>
    <property type="match status" value="1"/>
</dbReference>
<proteinExistence type="inferred from homology"/>
<evidence type="ECO:0000259" key="3">
    <source>
        <dbReference type="Pfam" id="PF12146"/>
    </source>
</evidence>
<keyword evidence="5" id="KW-1185">Reference proteome</keyword>
<dbReference type="STRING" id="933944.AN215_07665"/>
<evidence type="ECO:0000313" key="5">
    <source>
        <dbReference type="Proteomes" id="UP000176087"/>
    </source>
</evidence>
<comment type="similarity">
    <text evidence="1">Belongs to the AB hydrolase superfamily.</text>
</comment>
<reference evidence="4 5" key="1">
    <citation type="journal article" date="2016" name="Front. Microbiol.">
        <title>Comparative Genomics Analysis of Streptomyces Species Reveals Their Adaptation to the Marine Environment and Their Diversity at the Genomic Level.</title>
        <authorList>
            <person name="Tian X."/>
            <person name="Zhang Z."/>
            <person name="Yang T."/>
            <person name="Chen M."/>
            <person name="Li J."/>
            <person name="Chen F."/>
            <person name="Yang J."/>
            <person name="Li W."/>
            <person name="Zhang B."/>
            <person name="Zhang Z."/>
            <person name="Wu J."/>
            <person name="Zhang C."/>
            <person name="Long L."/>
            <person name="Xiao J."/>
        </authorList>
    </citation>
    <scope>NUCLEOTIDE SEQUENCE [LARGE SCALE GENOMIC DNA]</scope>
    <source>
        <strain evidence="4 5">SCSIO 10390</strain>
    </source>
</reference>
<dbReference type="InterPro" id="IPR029058">
    <property type="entry name" value="AB_hydrolase_fold"/>
</dbReference>
<dbReference type="AlphaFoldDB" id="A0A1E7JQV9"/>
<dbReference type="GO" id="GO:0051213">
    <property type="term" value="F:dioxygenase activity"/>
    <property type="evidence" value="ECO:0007669"/>
    <property type="project" value="UniProtKB-KW"/>
</dbReference>
<sequence length="295" mass="31964">MRLLSAAAVPVAPLFGLALTYLLFHPPRRARHKGPGEAGLPQPEQLRAPIGGGKHLNAWLFKGDPARVVVVGHGIGLNKSASLAHAKFLHDAGYTVCLFDHRNHGESGRDGSAVGLSDKFTTDVTTLVSVLRKQEEHRSAKIAAYGFSFSTFPVFYSLRSAESGVDAIICDSGPSIDLAPLFRNFLDADKIPLPPPFHVRPSRALLEWSMCAAGPAMLRADWPPPVDGHYDKVPMLFLAGELDPILTPPAIDALASRYSHAEVHMLPGVDHLQGLKTDPEKYTSTVLNFLQRAFA</sequence>
<dbReference type="RefSeq" id="WP_070013339.1">
    <property type="nucleotide sequence ID" value="NZ_LJGT01000038.1"/>
</dbReference>
<dbReference type="EMBL" id="LJGT01000038">
    <property type="protein sequence ID" value="OEU90603.1"/>
    <property type="molecule type" value="Genomic_DNA"/>
</dbReference>
<dbReference type="InterPro" id="IPR022742">
    <property type="entry name" value="Hydrolase_4"/>
</dbReference>
<protein>
    <submittedName>
        <fullName evidence="4">Aromatic ring-opening dioxygenase LigA</fullName>
    </submittedName>
</protein>
<dbReference type="Pfam" id="PF12146">
    <property type="entry name" value="Hydrolase_4"/>
    <property type="match status" value="1"/>
</dbReference>
<dbReference type="Proteomes" id="UP000176087">
    <property type="component" value="Unassembled WGS sequence"/>
</dbReference>
<organism evidence="4 5">
    <name type="scientific">Streptomyces abyssalis</name>
    <dbReference type="NCBI Taxonomy" id="933944"/>
    <lineage>
        <taxon>Bacteria</taxon>
        <taxon>Bacillati</taxon>
        <taxon>Actinomycetota</taxon>
        <taxon>Actinomycetes</taxon>
        <taxon>Kitasatosporales</taxon>
        <taxon>Streptomycetaceae</taxon>
        <taxon>Streptomyces</taxon>
    </lineage>
</organism>
<dbReference type="GO" id="GO:0052689">
    <property type="term" value="F:carboxylic ester hydrolase activity"/>
    <property type="evidence" value="ECO:0007669"/>
    <property type="project" value="UniProtKB-ARBA"/>
</dbReference>
<dbReference type="OrthoDB" id="4538009at2"/>
<keyword evidence="2" id="KW-0378">Hydrolase</keyword>
<name>A0A1E7JQV9_9ACTN</name>
<comment type="caution">
    <text evidence="4">The sequence shown here is derived from an EMBL/GenBank/DDBJ whole genome shotgun (WGS) entry which is preliminary data.</text>
</comment>
<evidence type="ECO:0000313" key="4">
    <source>
        <dbReference type="EMBL" id="OEU90603.1"/>
    </source>
</evidence>
<evidence type="ECO:0000256" key="2">
    <source>
        <dbReference type="ARBA" id="ARBA00022801"/>
    </source>
</evidence>
<dbReference type="SUPFAM" id="SSF53474">
    <property type="entry name" value="alpha/beta-Hydrolases"/>
    <property type="match status" value="1"/>
</dbReference>
<keyword evidence="4" id="KW-0223">Dioxygenase</keyword>
<accession>A0A1E7JQV9</accession>
<keyword evidence="4" id="KW-0560">Oxidoreductase</keyword>
<dbReference type="Gene3D" id="3.40.50.1820">
    <property type="entry name" value="alpha/beta hydrolase"/>
    <property type="match status" value="1"/>
</dbReference>
<feature type="domain" description="Serine aminopeptidase S33" evidence="3">
    <location>
        <begin position="64"/>
        <end position="180"/>
    </location>
</feature>
<gene>
    <name evidence="4" type="ORF">AN215_07665</name>
</gene>
<dbReference type="PANTHER" id="PTHR22946">
    <property type="entry name" value="DIENELACTONE HYDROLASE DOMAIN-CONTAINING PROTEIN-RELATED"/>
    <property type="match status" value="1"/>
</dbReference>
<evidence type="ECO:0000256" key="1">
    <source>
        <dbReference type="ARBA" id="ARBA00008645"/>
    </source>
</evidence>
<dbReference type="InterPro" id="IPR050261">
    <property type="entry name" value="FrsA_esterase"/>
</dbReference>